<proteinExistence type="predicted"/>
<name>W5S5V4_9VIRU</name>
<dbReference type="Proteomes" id="UP000202176">
    <property type="component" value="Segment"/>
</dbReference>
<protein>
    <submittedName>
        <fullName evidence="1">Uncharacterized protein</fullName>
    </submittedName>
</protein>
<dbReference type="GeneID" id="18266113"/>
<accession>W5S5V4</accession>
<organism evidence="1 2">
    <name type="scientific">Pithovirus sibericum</name>
    <dbReference type="NCBI Taxonomy" id="1450746"/>
    <lineage>
        <taxon>Viruses</taxon>
        <taxon>Pithoviruses</taxon>
        <taxon>Orthopithovirinae</taxon>
        <taxon>Alphapithovirus</taxon>
        <taxon>Alphapithovirus sibericum</taxon>
    </lineage>
</organism>
<keyword evidence="2" id="KW-1185">Reference proteome</keyword>
<sequence length="205" mass="23766">MNFRKFELLHVSVVRTYLKEDEFSSGKLLDCQWADLVAEWLNISEQALSRGVSRWVRLIEEMSPRVLLSQGEVEFSFYTQPRSPFLTSDALGAISETFEQASKIPSSSNFFSEFKKVELSVRLDEIFDSDLPTNFLSKPSYAILLNTRTKGISIEYSIESFFLKGQKICLDRCWHSQINLPEDEMSSIRKKYILMKMANERKMTS</sequence>
<evidence type="ECO:0000313" key="2">
    <source>
        <dbReference type="Proteomes" id="UP000202176"/>
    </source>
</evidence>
<dbReference type="EMBL" id="KF740664">
    <property type="protein sequence ID" value="AHH01652.1"/>
    <property type="molecule type" value="Genomic_DNA"/>
</dbReference>
<dbReference type="RefSeq" id="YP_009000987.1">
    <property type="nucleotide sequence ID" value="NC_023423.1"/>
</dbReference>
<evidence type="ECO:0000313" key="1">
    <source>
        <dbReference type="EMBL" id="AHH01652.1"/>
    </source>
</evidence>
<dbReference type="KEGG" id="vg:18266113"/>
<gene>
    <name evidence="1" type="ORF">pv_85</name>
</gene>
<reference evidence="1 2" key="1">
    <citation type="journal article" date="2014" name="Proc. Natl. Acad. Sci. U.S.A.">
        <title>Thirty-thousand-year-old distant relative of giant icosahedral DNA viruses with a pandoravirus morphology.</title>
        <authorList>
            <person name="Legendre M."/>
            <person name="Bartoli J."/>
            <person name="Shmakova L."/>
            <person name="Jeudy S."/>
            <person name="Labadie K."/>
            <person name="Adrait A."/>
            <person name="Lescot M."/>
            <person name="Poirot O."/>
            <person name="Bertaux L."/>
            <person name="Bruley C."/>
            <person name="Coute Y."/>
            <person name="Rivkina E."/>
            <person name="Abergel C."/>
            <person name="Claverie J.M."/>
        </authorList>
    </citation>
    <scope>NUCLEOTIDE SEQUENCE [LARGE SCALE GENOMIC DNA]</scope>
    <source>
        <strain evidence="1">P1084-T</strain>
    </source>
</reference>